<dbReference type="PROSITE" id="PS00076">
    <property type="entry name" value="PYRIDINE_REDOX_1"/>
    <property type="match status" value="1"/>
</dbReference>
<keyword evidence="4 12" id="KW-0285">Flavoprotein</keyword>
<dbReference type="EC" id="1.8.1.4" evidence="3 12"/>
<gene>
    <name evidence="15" type="primary">lpdA</name>
    <name evidence="15" type="ORF">FQY79_06825</name>
</gene>
<accession>A0A5C5U0W8</accession>
<evidence type="ECO:0000256" key="8">
    <source>
        <dbReference type="ARBA" id="ARBA00023027"/>
    </source>
</evidence>
<dbReference type="PROSITE" id="PS00189">
    <property type="entry name" value="LIPOYL"/>
    <property type="match status" value="2"/>
</dbReference>
<dbReference type="SUPFAM" id="SSF55424">
    <property type="entry name" value="FAD/NAD-linked reductases, dimerisation (C-terminal) domain"/>
    <property type="match status" value="1"/>
</dbReference>
<dbReference type="FunFam" id="2.40.50.100:FF:000009">
    <property type="entry name" value="Acetyltransferase component of pyruvate dehydrogenase complex"/>
    <property type="match status" value="2"/>
</dbReference>
<dbReference type="PANTHER" id="PTHR22912">
    <property type="entry name" value="DISULFIDE OXIDOREDUCTASE"/>
    <property type="match status" value="1"/>
</dbReference>
<evidence type="ECO:0000256" key="10">
    <source>
        <dbReference type="ARBA" id="ARBA00023284"/>
    </source>
</evidence>
<dbReference type="PRINTS" id="PR00368">
    <property type="entry name" value="FADPNR"/>
</dbReference>
<dbReference type="Gene3D" id="2.40.50.100">
    <property type="match status" value="2"/>
</dbReference>
<dbReference type="SUPFAM" id="SSF51230">
    <property type="entry name" value="Single hybrid motif"/>
    <property type="match status" value="2"/>
</dbReference>
<dbReference type="InterPro" id="IPR023753">
    <property type="entry name" value="FAD/NAD-binding_dom"/>
</dbReference>
<dbReference type="InterPro" id="IPR036188">
    <property type="entry name" value="FAD/NAD-bd_sf"/>
</dbReference>
<dbReference type="Pfam" id="PF00364">
    <property type="entry name" value="Biotin_lipoyl"/>
    <property type="match status" value="2"/>
</dbReference>
<dbReference type="InterPro" id="IPR003016">
    <property type="entry name" value="2-oxoA_DH_lipoyl-BS"/>
</dbReference>
<comment type="caution">
    <text evidence="15">The sequence shown here is derived from an EMBL/GenBank/DDBJ whole genome shotgun (WGS) entry which is preliminary data.</text>
</comment>
<keyword evidence="9" id="KW-1015">Disulfide bond</keyword>
<dbReference type="NCBIfam" id="TIGR01350">
    <property type="entry name" value="lipoamide_DH"/>
    <property type="match status" value="1"/>
</dbReference>
<dbReference type="InterPro" id="IPR016156">
    <property type="entry name" value="FAD/NAD-linked_Rdtase_dimer_sf"/>
</dbReference>
<dbReference type="InterPro" id="IPR011053">
    <property type="entry name" value="Single_hybrid_motif"/>
</dbReference>
<dbReference type="SUPFAM" id="SSF51905">
    <property type="entry name" value="FAD/NAD(P)-binding domain"/>
    <property type="match status" value="1"/>
</dbReference>
<dbReference type="Pfam" id="PF02852">
    <property type="entry name" value="Pyr_redox_dim"/>
    <property type="match status" value="1"/>
</dbReference>
<dbReference type="PROSITE" id="PS50968">
    <property type="entry name" value="BIOTINYL_LIPOYL"/>
    <property type="match status" value="2"/>
</dbReference>
<keyword evidence="6 12" id="KW-0274">FAD</keyword>
<dbReference type="Proteomes" id="UP000315949">
    <property type="component" value="Unassembled WGS sequence"/>
</dbReference>
<sequence>MANTVEVKVPDIGGYEDVPVIEVLVAVGDMVSKDQGLVTLESDKATMEVPSSHAGVVKELKVKVGDTVSEGSVVVVLEAEGAGSPHAAAGQADAGGASSPQPARPVGAADGRSSARGSMSHERASSPPAGGAGGASAGGGVVEAKVPDIGGYEDVPVIEVLVAVGDTVSKDQGLVTLESDKATMEVPSSHAGVVKELKVQVGDTLSEGSVVALIEAEGAASAGPVPASQKVAPGSKPPVAPSHRAPAGPAPQAAAASGRKADVECAVVVLGAGPGGYTAAFRAADLGLDTVLIERYPALGGVCLNVGCIPSKALLHAADVIEQAAHAGEFGVEFGKPKINLDTLRGYKDKVVGQLTKGLAGMARQRKVRVLQGTGKFVSANEIEVAGDDGKVQLLRFGQCIIAAGSQALKLPGFPWDDPRIMDSTAALALADAPKKLLVVGGGIIGLEMATVYRGLGSEVTVVELADQLIPGADSDLVKPLADRLKKQGVSTHLRTRVVEARAGKKGIEVTFDGDNIPDGKLYDRVLVAVGRAPNGNRIDAEKAGVRVTERGFIEVDAQMRTNVPHIFAIGDIVGQPMLAHKATHEGKLAAEVAAGHKKEWVARVIPSVAYTDPEIAWVGVTEAEARAKGLKVGVGKFPWAASGRAIGLSRTEGFTKLVFDEATRRVIGAGIVGVHAGELIAEAALAIEMGCEVEDIGHTIHPHPTLSESVAMAAEVYDGTITDLYLPRKKKA</sequence>
<feature type="compositionally biased region" description="Low complexity" evidence="13">
    <location>
        <begin position="245"/>
        <end position="255"/>
    </location>
</feature>
<evidence type="ECO:0000256" key="4">
    <source>
        <dbReference type="ARBA" id="ARBA00022630"/>
    </source>
</evidence>
<feature type="compositionally biased region" description="Low complexity" evidence="13">
    <location>
        <begin position="85"/>
        <end position="99"/>
    </location>
</feature>
<dbReference type="InterPro" id="IPR000089">
    <property type="entry name" value="Biotin_lipoyl"/>
</dbReference>
<evidence type="ECO:0000256" key="12">
    <source>
        <dbReference type="RuleBase" id="RU003692"/>
    </source>
</evidence>
<dbReference type="InterPro" id="IPR006258">
    <property type="entry name" value="Lipoamide_DH"/>
</dbReference>
<evidence type="ECO:0000256" key="5">
    <source>
        <dbReference type="ARBA" id="ARBA00022823"/>
    </source>
</evidence>
<keyword evidence="8 12" id="KW-0520">NAD</keyword>
<evidence type="ECO:0000256" key="13">
    <source>
        <dbReference type="SAM" id="MobiDB-lite"/>
    </source>
</evidence>
<dbReference type="GO" id="GO:0006103">
    <property type="term" value="P:2-oxoglutarate metabolic process"/>
    <property type="evidence" value="ECO:0007669"/>
    <property type="project" value="TreeGrafter"/>
</dbReference>
<organism evidence="15 16">
    <name type="scientific">Luteimonas wenzhouensis</name>
    <dbReference type="NCBI Taxonomy" id="2599615"/>
    <lineage>
        <taxon>Bacteria</taxon>
        <taxon>Pseudomonadati</taxon>
        <taxon>Pseudomonadota</taxon>
        <taxon>Gammaproteobacteria</taxon>
        <taxon>Lysobacterales</taxon>
        <taxon>Lysobacteraceae</taxon>
        <taxon>Luteimonas</taxon>
    </lineage>
</organism>
<reference evidence="15 16" key="1">
    <citation type="submission" date="2019-07" db="EMBL/GenBank/DDBJ databases">
        <title>Luteimonas sp. YD-1 nov., isolated from acidic soil.</title>
        <authorList>
            <person name="Zhou J."/>
        </authorList>
    </citation>
    <scope>NUCLEOTIDE SEQUENCE [LARGE SCALE GENOMIC DNA]</scope>
    <source>
        <strain evidence="15 16">YD-1</strain>
    </source>
</reference>
<dbReference type="RefSeq" id="WP_146312073.1">
    <property type="nucleotide sequence ID" value="NZ_VOHE01000003.1"/>
</dbReference>
<dbReference type="CDD" id="cd06849">
    <property type="entry name" value="lipoyl_domain"/>
    <property type="match status" value="2"/>
</dbReference>
<dbReference type="InterPro" id="IPR050151">
    <property type="entry name" value="Class-I_Pyr_Nuc-Dis_Oxidored"/>
</dbReference>
<comment type="similarity">
    <text evidence="2 12">Belongs to the class-I pyridine nucleotide-disulfide oxidoreductase family.</text>
</comment>
<evidence type="ECO:0000256" key="3">
    <source>
        <dbReference type="ARBA" id="ARBA00012608"/>
    </source>
</evidence>
<proteinExistence type="inferred from homology"/>
<dbReference type="FunFam" id="3.30.390.30:FF:000001">
    <property type="entry name" value="Dihydrolipoyl dehydrogenase"/>
    <property type="match status" value="1"/>
</dbReference>
<dbReference type="Gene3D" id="3.50.50.60">
    <property type="entry name" value="FAD/NAD(P)-binding domain"/>
    <property type="match status" value="2"/>
</dbReference>
<comment type="catalytic activity">
    <reaction evidence="11 12">
        <text>N(6)-[(R)-dihydrolipoyl]-L-lysyl-[protein] + NAD(+) = N(6)-[(R)-lipoyl]-L-lysyl-[protein] + NADH + H(+)</text>
        <dbReference type="Rhea" id="RHEA:15045"/>
        <dbReference type="Rhea" id="RHEA-COMP:10474"/>
        <dbReference type="Rhea" id="RHEA-COMP:10475"/>
        <dbReference type="ChEBI" id="CHEBI:15378"/>
        <dbReference type="ChEBI" id="CHEBI:57540"/>
        <dbReference type="ChEBI" id="CHEBI:57945"/>
        <dbReference type="ChEBI" id="CHEBI:83099"/>
        <dbReference type="ChEBI" id="CHEBI:83100"/>
        <dbReference type="EC" id="1.8.1.4"/>
    </reaction>
</comment>
<keyword evidence="7 12" id="KW-0560">Oxidoreductase</keyword>
<evidence type="ECO:0000313" key="16">
    <source>
        <dbReference type="Proteomes" id="UP000315949"/>
    </source>
</evidence>
<evidence type="ECO:0000256" key="11">
    <source>
        <dbReference type="ARBA" id="ARBA00049187"/>
    </source>
</evidence>
<feature type="region of interest" description="Disordered" evidence="13">
    <location>
        <begin position="85"/>
        <end position="138"/>
    </location>
</feature>
<protein>
    <recommendedName>
        <fullName evidence="3 12">Dihydrolipoyl dehydrogenase</fullName>
        <ecNumber evidence="3 12">1.8.1.4</ecNumber>
    </recommendedName>
</protein>
<feature type="domain" description="Lipoyl-binding" evidence="14">
    <location>
        <begin position="4"/>
        <end position="78"/>
    </location>
</feature>
<evidence type="ECO:0000256" key="2">
    <source>
        <dbReference type="ARBA" id="ARBA00007532"/>
    </source>
</evidence>
<dbReference type="Pfam" id="PF07992">
    <property type="entry name" value="Pyr_redox_2"/>
    <property type="match status" value="1"/>
</dbReference>
<keyword evidence="10 12" id="KW-0676">Redox-active center</keyword>
<evidence type="ECO:0000256" key="1">
    <source>
        <dbReference type="ARBA" id="ARBA00001938"/>
    </source>
</evidence>
<dbReference type="GO" id="GO:0050660">
    <property type="term" value="F:flavin adenine dinucleotide binding"/>
    <property type="evidence" value="ECO:0007669"/>
    <property type="project" value="InterPro"/>
</dbReference>
<comment type="cofactor">
    <cofactor evidence="1">
        <name>(R)-lipoate</name>
        <dbReference type="ChEBI" id="CHEBI:83088"/>
    </cofactor>
</comment>
<evidence type="ECO:0000256" key="6">
    <source>
        <dbReference type="ARBA" id="ARBA00022827"/>
    </source>
</evidence>
<dbReference type="OrthoDB" id="9800167at2"/>
<evidence type="ECO:0000256" key="9">
    <source>
        <dbReference type="ARBA" id="ARBA00023157"/>
    </source>
</evidence>
<dbReference type="PRINTS" id="PR00411">
    <property type="entry name" value="PNDRDTASEI"/>
</dbReference>
<dbReference type="GO" id="GO:0004148">
    <property type="term" value="F:dihydrolipoyl dehydrogenase (NADH) activity"/>
    <property type="evidence" value="ECO:0007669"/>
    <property type="project" value="UniProtKB-EC"/>
</dbReference>
<name>A0A5C5U0W8_9GAMM</name>
<comment type="cofactor">
    <cofactor evidence="12">
        <name>FAD</name>
        <dbReference type="ChEBI" id="CHEBI:57692"/>
    </cofactor>
    <text evidence="12">Binds 1 FAD per subunit.</text>
</comment>
<evidence type="ECO:0000259" key="14">
    <source>
        <dbReference type="PROSITE" id="PS50968"/>
    </source>
</evidence>
<dbReference type="PANTHER" id="PTHR22912:SF160">
    <property type="entry name" value="DIHYDROLIPOYL DEHYDROGENASE"/>
    <property type="match status" value="1"/>
</dbReference>
<comment type="miscellaneous">
    <text evidence="12">The active site is a redox-active disulfide bond.</text>
</comment>
<dbReference type="InterPro" id="IPR012999">
    <property type="entry name" value="Pyr_OxRdtase_I_AS"/>
</dbReference>
<dbReference type="InterPro" id="IPR004099">
    <property type="entry name" value="Pyr_nucl-diS_OxRdtase_dimer"/>
</dbReference>
<feature type="region of interest" description="Disordered" evidence="13">
    <location>
        <begin position="224"/>
        <end position="255"/>
    </location>
</feature>
<dbReference type="EMBL" id="VOHE01000003">
    <property type="protein sequence ID" value="TWT19557.1"/>
    <property type="molecule type" value="Genomic_DNA"/>
</dbReference>
<evidence type="ECO:0000256" key="7">
    <source>
        <dbReference type="ARBA" id="ARBA00023002"/>
    </source>
</evidence>
<dbReference type="Gene3D" id="3.30.390.30">
    <property type="match status" value="1"/>
</dbReference>
<evidence type="ECO:0000313" key="15">
    <source>
        <dbReference type="EMBL" id="TWT19557.1"/>
    </source>
</evidence>
<keyword evidence="16" id="KW-1185">Reference proteome</keyword>
<dbReference type="AlphaFoldDB" id="A0A5C5U0W8"/>
<feature type="domain" description="Lipoyl-binding" evidence="14">
    <location>
        <begin position="141"/>
        <end position="215"/>
    </location>
</feature>
<keyword evidence="5" id="KW-0450">Lipoyl</keyword>